<comment type="subunit">
    <text evidence="6">Heterooligomer composed of large and small subunits.</text>
</comment>
<evidence type="ECO:0000256" key="5">
    <source>
        <dbReference type="ARBA" id="ARBA00022839"/>
    </source>
</evidence>
<keyword evidence="5 6" id="KW-0269">Exonuclease</keyword>
<dbReference type="GO" id="GO:0008855">
    <property type="term" value="F:exodeoxyribonuclease VII activity"/>
    <property type="evidence" value="ECO:0007669"/>
    <property type="project" value="UniProtKB-UniRule"/>
</dbReference>
<dbReference type="HAMAP" id="MF_00337">
    <property type="entry name" value="Exonuc_7_S"/>
    <property type="match status" value="1"/>
</dbReference>
<evidence type="ECO:0000256" key="1">
    <source>
        <dbReference type="ARBA" id="ARBA00009998"/>
    </source>
</evidence>
<dbReference type="Gene3D" id="1.10.287.1040">
    <property type="entry name" value="Exonuclease VII, small subunit"/>
    <property type="match status" value="1"/>
</dbReference>
<evidence type="ECO:0000256" key="6">
    <source>
        <dbReference type="HAMAP-Rule" id="MF_00337"/>
    </source>
</evidence>
<accession>A0A921KNW2</accession>
<comment type="caution">
    <text evidence="7">The sequence shown here is derived from an EMBL/GenBank/DDBJ whole genome shotgun (WGS) entry which is preliminary data.</text>
</comment>
<name>A0A921KNW2_9ACTN</name>
<evidence type="ECO:0000313" key="8">
    <source>
        <dbReference type="Proteomes" id="UP000697330"/>
    </source>
</evidence>
<dbReference type="PANTHER" id="PTHR34137">
    <property type="entry name" value="EXODEOXYRIBONUCLEASE 7 SMALL SUBUNIT"/>
    <property type="match status" value="1"/>
</dbReference>
<dbReference type="AlphaFoldDB" id="A0A921KNW2"/>
<proteinExistence type="inferred from homology"/>
<dbReference type="EMBL" id="DYWQ01000153">
    <property type="protein sequence ID" value="HJF46046.1"/>
    <property type="molecule type" value="Genomic_DNA"/>
</dbReference>
<dbReference type="EC" id="3.1.11.6" evidence="6"/>
<dbReference type="InterPro" id="IPR003761">
    <property type="entry name" value="Exonuc_VII_S"/>
</dbReference>
<dbReference type="SUPFAM" id="SSF116842">
    <property type="entry name" value="XseB-like"/>
    <property type="match status" value="1"/>
</dbReference>
<dbReference type="Pfam" id="PF02609">
    <property type="entry name" value="Exonuc_VII_S"/>
    <property type="match status" value="1"/>
</dbReference>
<evidence type="ECO:0000313" key="7">
    <source>
        <dbReference type="EMBL" id="HJF46046.1"/>
    </source>
</evidence>
<comment type="catalytic activity">
    <reaction evidence="6">
        <text>Exonucleolytic cleavage in either 5'- to 3'- or 3'- to 5'-direction to yield nucleoside 5'-phosphates.</text>
        <dbReference type="EC" id="3.1.11.6"/>
    </reaction>
</comment>
<reference evidence="7" key="1">
    <citation type="journal article" date="2021" name="PeerJ">
        <title>Extensive microbial diversity within the chicken gut microbiome revealed by metagenomics and culture.</title>
        <authorList>
            <person name="Gilroy R."/>
            <person name="Ravi A."/>
            <person name="Getino M."/>
            <person name="Pursley I."/>
            <person name="Horton D.L."/>
            <person name="Alikhan N.F."/>
            <person name="Baker D."/>
            <person name="Gharbi K."/>
            <person name="Hall N."/>
            <person name="Watson M."/>
            <person name="Adriaenssens E.M."/>
            <person name="Foster-Nyarko E."/>
            <person name="Jarju S."/>
            <person name="Secka A."/>
            <person name="Antonio M."/>
            <person name="Oren A."/>
            <person name="Chaudhuri R.R."/>
            <person name="La Ragione R."/>
            <person name="Hildebrand F."/>
            <person name="Pallen M.J."/>
        </authorList>
    </citation>
    <scope>NUCLEOTIDE SEQUENCE</scope>
    <source>
        <strain evidence="7">CHK124-7917</strain>
    </source>
</reference>
<evidence type="ECO:0000256" key="4">
    <source>
        <dbReference type="ARBA" id="ARBA00022801"/>
    </source>
</evidence>
<protein>
    <recommendedName>
        <fullName evidence="6">Exodeoxyribonuclease 7 small subunit</fullName>
        <ecNumber evidence="6">3.1.11.6</ecNumber>
    </recommendedName>
    <alternativeName>
        <fullName evidence="6">Exodeoxyribonuclease VII small subunit</fullName>
        <shortName evidence="6">Exonuclease VII small subunit</shortName>
    </alternativeName>
</protein>
<dbReference type="RefSeq" id="WP_273448214.1">
    <property type="nucleotide sequence ID" value="NZ_CALUGK010000029.1"/>
</dbReference>
<keyword evidence="2 6" id="KW-0963">Cytoplasm</keyword>
<dbReference type="GO" id="GO:0005829">
    <property type="term" value="C:cytosol"/>
    <property type="evidence" value="ECO:0007669"/>
    <property type="project" value="TreeGrafter"/>
</dbReference>
<dbReference type="NCBIfam" id="TIGR01280">
    <property type="entry name" value="xseB"/>
    <property type="match status" value="1"/>
</dbReference>
<organism evidence="7 8">
    <name type="scientific">Thermophilibacter provencensis</name>
    <dbReference type="NCBI Taxonomy" id="1852386"/>
    <lineage>
        <taxon>Bacteria</taxon>
        <taxon>Bacillati</taxon>
        <taxon>Actinomycetota</taxon>
        <taxon>Coriobacteriia</taxon>
        <taxon>Coriobacteriales</taxon>
        <taxon>Atopobiaceae</taxon>
        <taxon>Thermophilibacter</taxon>
    </lineage>
</organism>
<evidence type="ECO:0000256" key="3">
    <source>
        <dbReference type="ARBA" id="ARBA00022722"/>
    </source>
</evidence>
<dbReference type="Proteomes" id="UP000697330">
    <property type="component" value="Unassembled WGS sequence"/>
</dbReference>
<dbReference type="PANTHER" id="PTHR34137:SF1">
    <property type="entry name" value="EXODEOXYRIBONUCLEASE 7 SMALL SUBUNIT"/>
    <property type="match status" value="1"/>
</dbReference>
<evidence type="ECO:0000256" key="2">
    <source>
        <dbReference type="ARBA" id="ARBA00022490"/>
    </source>
</evidence>
<dbReference type="GO" id="GO:0006308">
    <property type="term" value="P:DNA catabolic process"/>
    <property type="evidence" value="ECO:0007669"/>
    <property type="project" value="UniProtKB-UniRule"/>
</dbReference>
<gene>
    <name evidence="6 7" type="primary">xseB</name>
    <name evidence="7" type="ORF">K8U72_09760</name>
</gene>
<dbReference type="InterPro" id="IPR037004">
    <property type="entry name" value="Exonuc_VII_ssu_sf"/>
</dbReference>
<keyword evidence="3 6" id="KW-0540">Nuclease</keyword>
<dbReference type="GO" id="GO:0009318">
    <property type="term" value="C:exodeoxyribonuclease VII complex"/>
    <property type="evidence" value="ECO:0007669"/>
    <property type="project" value="UniProtKB-UniRule"/>
</dbReference>
<keyword evidence="4 6" id="KW-0378">Hydrolase</keyword>
<sequence length="90" mass="10019">MADATYRPIDEMTFKEASVELEQIVRALESGDLELEESLERYGRGVELLKSLRERLSGAEQKVRVLLDATDENAPVTDTSSAPSTAYINE</sequence>
<comment type="subcellular location">
    <subcellularLocation>
        <location evidence="6">Cytoplasm</location>
    </subcellularLocation>
</comment>
<comment type="similarity">
    <text evidence="1 6">Belongs to the XseB family.</text>
</comment>
<comment type="function">
    <text evidence="6">Bidirectionally degrades single-stranded DNA into large acid-insoluble oligonucleotides, which are then degraded further into small acid-soluble oligonucleotides.</text>
</comment>
<reference evidence="7" key="2">
    <citation type="submission" date="2021-09" db="EMBL/GenBank/DDBJ databases">
        <authorList>
            <person name="Gilroy R."/>
        </authorList>
    </citation>
    <scope>NUCLEOTIDE SEQUENCE</scope>
    <source>
        <strain evidence="7">CHK124-7917</strain>
    </source>
</reference>